<reference evidence="1" key="2">
    <citation type="submission" date="2021-01" db="EMBL/GenBank/DDBJ databases">
        <authorList>
            <person name="Schikora-Tamarit M.A."/>
        </authorList>
    </citation>
    <scope>NUCLEOTIDE SEQUENCE</scope>
    <source>
        <strain evidence="1">CBS2887</strain>
    </source>
</reference>
<evidence type="ECO:0000313" key="1">
    <source>
        <dbReference type="EMBL" id="KAH3681620.1"/>
    </source>
</evidence>
<evidence type="ECO:0000313" key="2">
    <source>
        <dbReference type="Proteomes" id="UP000774326"/>
    </source>
</evidence>
<dbReference type="AlphaFoldDB" id="A0A9P8TK40"/>
<comment type="caution">
    <text evidence="1">The sequence shown here is derived from an EMBL/GenBank/DDBJ whole genome shotgun (WGS) entry which is preliminary data.</text>
</comment>
<sequence>MLPKSVPDLEAVMAPLEKVVSQVELDKISLSLHHLTKISGIKSGLVEEMALPISKVDLHLVQASMTVLFFL</sequence>
<reference evidence="1" key="1">
    <citation type="journal article" date="2021" name="Open Biol.">
        <title>Shared evolutionary footprints suggest mitochondrial oxidative damage underlies multiple complex I losses in fungi.</title>
        <authorList>
            <person name="Schikora-Tamarit M.A."/>
            <person name="Marcet-Houben M."/>
            <person name="Nosek J."/>
            <person name="Gabaldon T."/>
        </authorList>
    </citation>
    <scope>NUCLEOTIDE SEQUENCE</scope>
    <source>
        <strain evidence="1">CBS2887</strain>
    </source>
</reference>
<dbReference type="Proteomes" id="UP000774326">
    <property type="component" value="Unassembled WGS sequence"/>
</dbReference>
<proteinExistence type="predicted"/>
<protein>
    <submittedName>
        <fullName evidence="1">Uncharacterized protein</fullName>
    </submittedName>
</protein>
<organism evidence="1 2">
    <name type="scientific">Wickerhamomyces pijperi</name>
    <name type="common">Yeast</name>
    <name type="synonym">Pichia pijperi</name>
    <dbReference type="NCBI Taxonomy" id="599730"/>
    <lineage>
        <taxon>Eukaryota</taxon>
        <taxon>Fungi</taxon>
        <taxon>Dikarya</taxon>
        <taxon>Ascomycota</taxon>
        <taxon>Saccharomycotina</taxon>
        <taxon>Saccharomycetes</taxon>
        <taxon>Phaffomycetales</taxon>
        <taxon>Wickerhamomycetaceae</taxon>
        <taxon>Wickerhamomyces</taxon>
    </lineage>
</organism>
<gene>
    <name evidence="1" type="ORF">WICPIJ_007410</name>
</gene>
<name>A0A9P8TK40_WICPI</name>
<accession>A0A9P8TK40</accession>
<keyword evidence="2" id="KW-1185">Reference proteome</keyword>
<dbReference type="EMBL" id="JAEUBG010004350">
    <property type="protein sequence ID" value="KAH3681620.1"/>
    <property type="molecule type" value="Genomic_DNA"/>
</dbReference>